<proteinExistence type="predicted"/>
<accession>A0A4U5MS62</accession>
<sequence>MPEKAVTEESHSGSTRERRPVVFTFFVSKTDRSFLENELEMTPLCLASERRVGAACQSFFGSPCIPFVLNGFSVSGCGWGMKNYAFSAQSENALFRIFSAQLLTGRPLSSNGIYRQTSYKVVQKRTGQTAPTRRSLAKRSGVIHFELILKKRPC</sequence>
<organism evidence="1 2">
    <name type="scientific">Steinernema carpocapsae</name>
    <name type="common">Entomopathogenic nematode</name>
    <dbReference type="NCBI Taxonomy" id="34508"/>
    <lineage>
        <taxon>Eukaryota</taxon>
        <taxon>Metazoa</taxon>
        <taxon>Ecdysozoa</taxon>
        <taxon>Nematoda</taxon>
        <taxon>Chromadorea</taxon>
        <taxon>Rhabditida</taxon>
        <taxon>Tylenchina</taxon>
        <taxon>Panagrolaimomorpha</taxon>
        <taxon>Strongyloidoidea</taxon>
        <taxon>Steinernematidae</taxon>
        <taxon>Steinernema</taxon>
    </lineage>
</organism>
<protein>
    <submittedName>
        <fullName evidence="1">Uncharacterized protein</fullName>
    </submittedName>
</protein>
<evidence type="ECO:0000313" key="2">
    <source>
        <dbReference type="Proteomes" id="UP000298663"/>
    </source>
</evidence>
<reference evidence="1 2" key="2">
    <citation type="journal article" date="2019" name="G3 (Bethesda)">
        <title>Hybrid Assembly of the Genome of the Entomopathogenic Nematode Steinernema carpocapsae Identifies the X-Chromosome.</title>
        <authorList>
            <person name="Serra L."/>
            <person name="Macchietto M."/>
            <person name="Macias-Munoz A."/>
            <person name="McGill C.J."/>
            <person name="Rodriguez I.M."/>
            <person name="Rodriguez B."/>
            <person name="Murad R."/>
            <person name="Mortazavi A."/>
        </authorList>
    </citation>
    <scope>NUCLEOTIDE SEQUENCE [LARGE SCALE GENOMIC DNA]</scope>
    <source>
        <strain evidence="1 2">ALL</strain>
    </source>
</reference>
<name>A0A4U5MS62_STECR</name>
<keyword evidence="2" id="KW-1185">Reference proteome</keyword>
<gene>
    <name evidence="1" type="ORF">L596_019964</name>
</gene>
<comment type="caution">
    <text evidence="1">The sequence shown here is derived from an EMBL/GenBank/DDBJ whole genome shotgun (WGS) entry which is preliminary data.</text>
</comment>
<dbReference type="Proteomes" id="UP000298663">
    <property type="component" value="Unassembled WGS sequence"/>
</dbReference>
<reference evidence="1 2" key="1">
    <citation type="journal article" date="2015" name="Genome Biol.">
        <title>Comparative genomics of Steinernema reveals deeply conserved gene regulatory networks.</title>
        <authorList>
            <person name="Dillman A.R."/>
            <person name="Macchietto M."/>
            <person name="Porter C.F."/>
            <person name="Rogers A."/>
            <person name="Williams B."/>
            <person name="Antoshechkin I."/>
            <person name="Lee M.M."/>
            <person name="Goodwin Z."/>
            <person name="Lu X."/>
            <person name="Lewis E.E."/>
            <person name="Goodrich-Blair H."/>
            <person name="Stock S.P."/>
            <person name="Adams B.J."/>
            <person name="Sternberg P.W."/>
            <person name="Mortazavi A."/>
        </authorList>
    </citation>
    <scope>NUCLEOTIDE SEQUENCE [LARGE SCALE GENOMIC DNA]</scope>
    <source>
        <strain evidence="1 2">ALL</strain>
    </source>
</reference>
<dbReference type="EMBL" id="AZBU02000006">
    <property type="protein sequence ID" value="TKR72531.1"/>
    <property type="molecule type" value="Genomic_DNA"/>
</dbReference>
<dbReference type="AlphaFoldDB" id="A0A4U5MS62"/>
<evidence type="ECO:0000313" key="1">
    <source>
        <dbReference type="EMBL" id="TKR72531.1"/>
    </source>
</evidence>